<evidence type="ECO:0000256" key="2">
    <source>
        <dbReference type="SAM" id="SignalP"/>
    </source>
</evidence>
<name>A0A6J5DH42_9BURK</name>
<organism evidence="3 4">
    <name type="scientific">Paraburkholderia solisilvae</name>
    <dbReference type="NCBI Taxonomy" id="624376"/>
    <lineage>
        <taxon>Bacteria</taxon>
        <taxon>Pseudomonadati</taxon>
        <taxon>Pseudomonadota</taxon>
        <taxon>Betaproteobacteria</taxon>
        <taxon>Burkholderiales</taxon>
        <taxon>Burkholderiaceae</taxon>
        <taxon>Paraburkholderia</taxon>
    </lineage>
</organism>
<feature type="compositionally biased region" description="Polar residues" evidence="1">
    <location>
        <begin position="23"/>
        <end position="59"/>
    </location>
</feature>
<evidence type="ECO:0000256" key="1">
    <source>
        <dbReference type="SAM" id="MobiDB-lite"/>
    </source>
</evidence>
<sequence>MKALLAVIASASLLLIPVASFAQNTNGMGSGATTNGYGSGATSTEQQSWRQPGAASQSAPPDDTIDYGMPANSTYQYGRSTSSRSAEPIFGHH</sequence>
<keyword evidence="4" id="KW-1185">Reference proteome</keyword>
<feature type="chain" id="PRO_5026849301" evidence="2">
    <location>
        <begin position="23"/>
        <end position="93"/>
    </location>
</feature>
<feature type="signal peptide" evidence="2">
    <location>
        <begin position="1"/>
        <end position="22"/>
    </location>
</feature>
<accession>A0A6J5DH42</accession>
<gene>
    <name evidence="3" type="ORF">LMG29739_01534</name>
</gene>
<feature type="region of interest" description="Disordered" evidence="1">
    <location>
        <begin position="23"/>
        <end position="93"/>
    </location>
</feature>
<dbReference type="RefSeq" id="WP_175110264.1">
    <property type="nucleotide sequence ID" value="NZ_CADIKF010000008.1"/>
</dbReference>
<feature type="compositionally biased region" description="Polar residues" evidence="1">
    <location>
        <begin position="71"/>
        <end position="85"/>
    </location>
</feature>
<dbReference type="Proteomes" id="UP000494329">
    <property type="component" value="Unassembled WGS sequence"/>
</dbReference>
<protein>
    <submittedName>
        <fullName evidence="3">Uncharacterized protein</fullName>
    </submittedName>
</protein>
<dbReference type="EMBL" id="CADIKF010000008">
    <property type="protein sequence ID" value="CAB3752355.1"/>
    <property type="molecule type" value="Genomic_DNA"/>
</dbReference>
<evidence type="ECO:0000313" key="3">
    <source>
        <dbReference type="EMBL" id="CAB3752355.1"/>
    </source>
</evidence>
<keyword evidence="2" id="KW-0732">Signal</keyword>
<reference evidence="3 4" key="1">
    <citation type="submission" date="2020-04" db="EMBL/GenBank/DDBJ databases">
        <authorList>
            <person name="De Canck E."/>
        </authorList>
    </citation>
    <scope>NUCLEOTIDE SEQUENCE [LARGE SCALE GENOMIC DNA]</scope>
    <source>
        <strain evidence="3 4">LMG 29739</strain>
    </source>
</reference>
<evidence type="ECO:0000313" key="4">
    <source>
        <dbReference type="Proteomes" id="UP000494329"/>
    </source>
</evidence>
<dbReference type="AlphaFoldDB" id="A0A6J5DH42"/>
<proteinExistence type="predicted"/>